<evidence type="ECO:0000256" key="5">
    <source>
        <dbReference type="ARBA" id="ARBA00022723"/>
    </source>
</evidence>
<feature type="binding site" evidence="12">
    <location>
        <position position="299"/>
    </location>
    <ligand>
        <name>K(+)</name>
        <dbReference type="ChEBI" id="CHEBI:29103"/>
    </ligand>
</feature>
<dbReference type="HOGENOM" id="CLU_027634_2_0_0"/>
<keyword evidence="6 12" id="KW-0547">Nucleotide-binding</keyword>
<evidence type="ECO:0000256" key="11">
    <source>
        <dbReference type="ARBA" id="ARBA00023277"/>
    </source>
</evidence>
<comment type="cofactor">
    <cofactor evidence="12">
        <name>Mg(2+)</name>
        <dbReference type="ChEBI" id="CHEBI:18420"/>
    </cofactor>
    <text evidence="12">Requires a divalent cation, most likely magnesium in vivo, as an electrophilic catalyst to aid phosphoryl group transfer. It is the chelate of the metal and the nucleotide that is the actual substrate.</text>
</comment>
<evidence type="ECO:0000256" key="7">
    <source>
        <dbReference type="ARBA" id="ARBA00022777"/>
    </source>
</evidence>
<keyword evidence="9 12" id="KW-0460">Magnesium</keyword>
<feature type="binding site" evidence="12">
    <location>
        <position position="254"/>
    </location>
    <ligand>
        <name>K(+)</name>
        <dbReference type="ChEBI" id="CHEBI:29103"/>
    </ligand>
</feature>
<keyword evidence="4 12" id="KW-0808">Transferase</keyword>
<evidence type="ECO:0000259" key="14">
    <source>
        <dbReference type="Pfam" id="PF00294"/>
    </source>
</evidence>
<evidence type="ECO:0000256" key="3">
    <source>
        <dbReference type="ARBA" id="ARBA00016943"/>
    </source>
</evidence>
<keyword evidence="11 12" id="KW-0119">Carbohydrate metabolism</keyword>
<dbReference type="GO" id="GO:0005524">
    <property type="term" value="F:ATP binding"/>
    <property type="evidence" value="ECO:0007669"/>
    <property type="project" value="UniProtKB-UniRule"/>
</dbReference>
<keyword evidence="7 12" id="KW-0418">Kinase</keyword>
<dbReference type="KEGG" id="pbs:Plabr_3158"/>
<evidence type="ECO:0000256" key="12">
    <source>
        <dbReference type="HAMAP-Rule" id="MF_01987"/>
    </source>
</evidence>
<dbReference type="Proteomes" id="UP000006860">
    <property type="component" value="Chromosome"/>
</dbReference>
<name>F0SIT1_RUBBR</name>
<dbReference type="InterPro" id="IPR011877">
    <property type="entry name" value="Ribokinase"/>
</dbReference>
<feature type="binding site" evidence="12">
    <location>
        <position position="256"/>
    </location>
    <ligand>
        <name>K(+)</name>
        <dbReference type="ChEBI" id="CHEBI:29103"/>
    </ligand>
</feature>
<comment type="catalytic activity">
    <reaction evidence="12">
        <text>D-ribose + ATP = D-ribose 5-phosphate + ADP + H(+)</text>
        <dbReference type="Rhea" id="RHEA:13697"/>
        <dbReference type="ChEBI" id="CHEBI:15378"/>
        <dbReference type="ChEBI" id="CHEBI:30616"/>
        <dbReference type="ChEBI" id="CHEBI:47013"/>
        <dbReference type="ChEBI" id="CHEBI:78346"/>
        <dbReference type="ChEBI" id="CHEBI:456216"/>
        <dbReference type="EC" id="2.7.1.15"/>
    </reaction>
</comment>
<dbReference type="GO" id="GO:0004747">
    <property type="term" value="F:ribokinase activity"/>
    <property type="evidence" value="ECO:0007669"/>
    <property type="project" value="UniProtKB-UniRule"/>
</dbReference>
<dbReference type="InterPro" id="IPR011611">
    <property type="entry name" value="PfkB_dom"/>
</dbReference>
<comment type="subcellular location">
    <subcellularLocation>
        <location evidence="12">Cytoplasm</location>
    </subcellularLocation>
</comment>
<keyword evidence="10 12" id="KW-0630">Potassium</keyword>
<evidence type="ECO:0000256" key="4">
    <source>
        <dbReference type="ARBA" id="ARBA00022679"/>
    </source>
</evidence>
<dbReference type="SUPFAM" id="SSF53613">
    <property type="entry name" value="Ribokinase-like"/>
    <property type="match status" value="1"/>
</dbReference>
<dbReference type="InterPro" id="IPR002139">
    <property type="entry name" value="Ribo/fructo_kinase"/>
</dbReference>
<accession>F0SIT1</accession>
<dbReference type="eggNOG" id="COG0524">
    <property type="taxonomic scope" value="Bacteria"/>
</dbReference>
<proteinExistence type="inferred from homology"/>
<comment type="subunit">
    <text evidence="12">Homodimer.</text>
</comment>
<evidence type="ECO:0000256" key="9">
    <source>
        <dbReference type="ARBA" id="ARBA00022842"/>
    </source>
</evidence>
<dbReference type="PANTHER" id="PTHR10584">
    <property type="entry name" value="SUGAR KINASE"/>
    <property type="match status" value="1"/>
</dbReference>
<dbReference type="Gene3D" id="3.40.1190.20">
    <property type="match status" value="1"/>
</dbReference>
<dbReference type="EMBL" id="CP002546">
    <property type="protein sequence ID" value="ADY60755.1"/>
    <property type="molecule type" value="Genomic_DNA"/>
</dbReference>
<evidence type="ECO:0000313" key="16">
    <source>
        <dbReference type="Proteomes" id="UP000006860"/>
    </source>
</evidence>
<comment type="pathway">
    <text evidence="12">Carbohydrate metabolism; D-ribose degradation; D-ribose 5-phosphate from beta-D-ribopyranose: step 2/2.</text>
</comment>
<protein>
    <recommendedName>
        <fullName evidence="3 12">Ribokinase</fullName>
        <shortName evidence="12">RK</shortName>
        <ecNumber evidence="2 12">2.7.1.15</ecNumber>
    </recommendedName>
</protein>
<feature type="binding site" evidence="12">
    <location>
        <begin position="259"/>
        <end position="260"/>
    </location>
    <ligand>
        <name>ATP</name>
        <dbReference type="ChEBI" id="CHEBI:30616"/>
    </ligand>
</feature>
<feature type="binding site" evidence="12">
    <location>
        <position position="192"/>
    </location>
    <ligand>
        <name>ATP</name>
        <dbReference type="ChEBI" id="CHEBI:30616"/>
    </ligand>
</feature>
<feature type="binding site" evidence="12">
    <location>
        <position position="147"/>
    </location>
    <ligand>
        <name>substrate</name>
    </ligand>
</feature>
<evidence type="ECO:0000256" key="13">
    <source>
        <dbReference type="SAM" id="MobiDB-lite"/>
    </source>
</evidence>
<comment type="similarity">
    <text evidence="12">Belongs to the carbohydrate kinase PfkB family. Ribokinase subfamily.</text>
</comment>
<dbReference type="STRING" id="756272.Plabr_3158"/>
<dbReference type="InterPro" id="IPR029056">
    <property type="entry name" value="Ribokinase-like"/>
</dbReference>
<evidence type="ECO:0000256" key="1">
    <source>
        <dbReference type="ARBA" id="ARBA00005380"/>
    </source>
</evidence>
<dbReference type="InterPro" id="IPR002173">
    <property type="entry name" value="Carboh/pur_kinase_PfkB_CS"/>
</dbReference>
<dbReference type="OrthoDB" id="9775849at2"/>
<sequence>MQELDGRPARIVVLGSINMDLVASAERLPTPGETILAESFAEIPGGKGANQAVGASRAGGNVAMIGRVGQDSFGGRLLDNLQMEQVAVEAVDSVDGASSGVALITVSNAGENQIVVVPGSNGLLTPGYVDRFHRLIADADCLLIQLEIPLAAVLRGIEIAREAGVRVILDPAPALVGDVPPALFAVDLITPNETEAELLTGRDISTEVGLQNAALSLHSRGAAAVAITRGKQGVLLFDGEHFETIEPHKVTAVDSTAAGDAFAGAVAVKWAETGNLSQAVRWGAIAGGLSASRQGAQPSMARRSEIERASGQ</sequence>
<comment type="similarity">
    <text evidence="1">Belongs to the carbohydrate kinase pfkB family.</text>
</comment>
<evidence type="ECO:0000256" key="6">
    <source>
        <dbReference type="ARBA" id="ARBA00022741"/>
    </source>
</evidence>
<feature type="compositionally biased region" description="Basic and acidic residues" evidence="13">
    <location>
        <begin position="302"/>
        <end position="312"/>
    </location>
</feature>
<feature type="domain" description="Carbohydrate kinase PfkB" evidence="14">
    <location>
        <begin position="10"/>
        <end position="300"/>
    </location>
</feature>
<dbReference type="RefSeq" id="WP_013629476.1">
    <property type="nucleotide sequence ID" value="NC_015174.1"/>
</dbReference>
<feature type="binding site" evidence="12">
    <location>
        <position position="260"/>
    </location>
    <ligand>
        <name>substrate</name>
    </ligand>
</feature>
<dbReference type="PROSITE" id="PS00584">
    <property type="entry name" value="PFKB_KINASES_2"/>
    <property type="match status" value="1"/>
</dbReference>
<evidence type="ECO:0000256" key="2">
    <source>
        <dbReference type="ARBA" id="ARBA00012035"/>
    </source>
</evidence>
<dbReference type="HAMAP" id="MF_01987">
    <property type="entry name" value="Ribokinase"/>
    <property type="match status" value="1"/>
</dbReference>
<comment type="function">
    <text evidence="12">Catalyzes the phosphorylation of ribose at O-5 in a reaction requiring ATP and magnesium. The resulting D-ribose-5-phosphate can then be used either for sythesis of nucleotides, histidine, and tryptophan, or as a component of the pentose phosphate pathway.</text>
</comment>
<organism evidence="15 16">
    <name type="scientific">Rubinisphaera brasiliensis (strain ATCC 49424 / DSM 5305 / JCM 21570 / IAM 15109 / NBRC 103401 / IFAM 1448)</name>
    <name type="common">Planctomyces brasiliensis</name>
    <dbReference type="NCBI Taxonomy" id="756272"/>
    <lineage>
        <taxon>Bacteria</taxon>
        <taxon>Pseudomonadati</taxon>
        <taxon>Planctomycetota</taxon>
        <taxon>Planctomycetia</taxon>
        <taxon>Planctomycetales</taxon>
        <taxon>Planctomycetaceae</taxon>
        <taxon>Rubinisphaera</taxon>
    </lineage>
</organism>
<keyword evidence="5 12" id="KW-0479">Metal-binding</keyword>
<feature type="binding site" evidence="12">
    <location>
        <position position="295"/>
    </location>
    <ligand>
        <name>K(+)</name>
        <dbReference type="ChEBI" id="CHEBI:29103"/>
    </ligand>
</feature>
<keyword evidence="16" id="KW-1185">Reference proteome</keyword>
<evidence type="ECO:0000313" key="15">
    <source>
        <dbReference type="EMBL" id="ADY60755.1"/>
    </source>
</evidence>
<dbReference type="AlphaFoldDB" id="F0SIT1"/>
<dbReference type="EC" id="2.7.1.15" evidence="2 12"/>
<feature type="binding site" evidence="12">
    <location>
        <begin position="46"/>
        <end position="50"/>
    </location>
    <ligand>
        <name>substrate</name>
    </ligand>
</feature>
<feature type="binding site" evidence="12">
    <location>
        <position position="290"/>
    </location>
    <ligand>
        <name>K(+)</name>
        <dbReference type="ChEBI" id="CHEBI:29103"/>
    </ligand>
</feature>
<reference evidence="16" key="1">
    <citation type="submission" date="2011-02" db="EMBL/GenBank/DDBJ databases">
        <title>The complete genome of Planctomyces brasiliensis DSM 5305.</title>
        <authorList>
            <person name="Lucas S."/>
            <person name="Copeland A."/>
            <person name="Lapidus A."/>
            <person name="Bruce D."/>
            <person name="Goodwin L."/>
            <person name="Pitluck S."/>
            <person name="Kyrpides N."/>
            <person name="Mavromatis K."/>
            <person name="Pagani I."/>
            <person name="Ivanova N."/>
            <person name="Ovchinnikova G."/>
            <person name="Lu M."/>
            <person name="Detter J.C."/>
            <person name="Han C."/>
            <person name="Land M."/>
            <person name="Hauser L."/>
            <person name="Markowitz V."/>
            <person name="Cheng J.-F."/>
            <person name="Hugenholtz P."/>
            <person name="Woyke T."/>
            <person name="Wu D."/>
            <person name="Tindall B."/>
            <person name="Pomrenke H.G."/>
            <person name="Brambilla E."/>
            <person name="Klenk H.-P."/>
            <person name="Eisen J.A."/>
        </authorList>
    </citation>
    <scope>NUCLEOTIDE SEQUENCE [LARGE SCALE GENOMIC DNA]</scope>
    <source>
        <strain evidence="16">ATCC 49424 / DSM 5305 / JCM 21570 / IAM 15109 / NBRC 103401 / IFAM 1448</strain>
    </source>
</reference>
<dbReference type="UniPathway" id="UPA00916">
    <property type="reaction ID" value="UER00889"/>
</dbReference>
<keyword evidence="8 12" id="KW-0067">ATP-binding</keyword>
<comment type="activity regulation">
    <text evidence="12">Activated by a monovalent cation that binds near, but not in, the active site. The most likely occupant of the site in vivo is potassium. Ion binding induces a conformational change that may alter substrate affinity.</text>
</comment>
<feature type="region of interest" description="Disordered" evidence="13">
    <location>
        <begin position="293"/>
        <end position="312"/>
    </location>
</feature>
<dbReference type="Pfam" id="PF00294">
    <property type="entry name" value="PfkB"/>
    <property type="match status" value="1"/>
</dbReference>
<dbReference type="NCBIfam" id="TIGR02152">
    <property type="entry name" value="D_ribokin_bact"/>
    <property type="match status" value="1"/>
</dbReference>
<evidence type="ECO:0000256" key="10">
    <source>
        <dbReference type="ARBA" id="ARBA00022958"/>
    </source>
</evidence>
<dbReference type="GO" id="GO:0005829">
    <property type="term" value="C:cytosol"/>
    <property type="evidence" value="ECO:0007669"/>
    <property type="project" value="TreeGrafter"/>
</dbReference>
<feature type="binding site" evidence="12">
    <location>
        <begin position="18"/>
        <end position="20"/>
    </location>
    <ligand>
        <name>substrate</name>
    </ligand>
</feature>
<gene>
    <name evidence="12" type="primary">rbsK</name>
    <name evidence="15" type="ordered locus">Plabr_3158</name>
</gene>
<dbReference type="CDD" id="cd01174">
    <property type="entry name" value="ribokinase"/>
    <property type="match status" value="1"/>
</dbReference>
<feature type="binding site" evidence="12">
    <location>
        <position position="293"/>
    </location>
    <ligand>
        <name>K(+)</name>
        <dbReference type="ChEBI" id="CHEBI:29103"/>
    </ligand>
</feature>
<evidence type="ECO:0000256" key="8">
    <source>
        <dbReference type="ARBA" id="ARBA00022840"/>
    </source>
</evidence>
<dbReference type="GO" id="GO:0046872">
    <property type="term" value="F:metal ion binding"/>
    <property type="evidence" value="ECO:0007669"/>
    <property type="project" value="UniProtKB-KW"/>
</dbReference>
<keyword evidence="12" id="KW-0963">Cytoplasm</keyword>
<comment type="caution">
    <text evidence="12">Lacks conserved residue(s) required for the propagation of feature annotation.</text>
</comment>
<dbReference type="PANTHER" id="PTHR10584:SF166">
    <property type="entry name" value="RIBOKINASE"/>
    <property type="match status" value="1"/>
</dbReference>
<dbReference type="PRINTS" id="PR00990">
    <property type="entry name" value="RIBOKINASE"/>
</dbReference>
<feature type="binding site" evidence="12">
    <location>
        <begin position="228"/>
        <end position="233"/>
    </location>
    <ligand>
        <name>ATP</name>
        <dbReference type="ChEBI" id="CHEBI:30616"/>
    </ligand>
</feature>
<feature type="active site" description="Proton acceptor" evidence="12">
    <location>
        <position position="260"/>
    </location>
</feature>
<dbReference type="GO" id="GO:0019303">
    <property type="term" value="P:D-ribose catabolic process"/>
    <property type="evidence" value="ECO:0007669"/>
    <property type="project" value="UniProtKB-UniRule"/>
</dbReference>